<comment type="caution">
    <text evidence="2">The sequence shown here is derived from an EMBL/GenBank/DDBJ whole genome shotgun (WGS) entry which is preliminary data.</text>
</comment>
<sequence>MNNVDAHPDNGLQQGGPVRAMRRPEAPEPANRVVICRRASSPERVETESSVAAQREACLKMAKELGFSLIDPYVDPDIRLRDRAERRVLRRVFAWFRRR</sequence>
<evidence type="ECO:0000313" key="3">
    <source>
        <dbReference type="Proteomes" id="UP001597542"/>
    </source>
</evidence>
<gene>
    <name evidence="2" type="ORF">ACFSUT_40265</name>
</gene>
<evidence type="ECO:0000256" key="1">
    <source>
        <dbReference type="SAM" id="MobiDB-lite"/>
    </source>
</evidence>
<feature type="region of interest" description="Disordered" evidence="1">
    <location>
        <begin position="1"/>
        <end position="34"/>
    </location>
</feature>
<protein>
    <recommendedName>
        <fullName evidence="4">Resolvase/invertase-type recombinase catalytic domain-containing protein</fullName>
    </recommendedName>
</protein>
<dbReference type="RefSeq" id="WP_344280777.1">
    <property type="nucleotide sequence ID" value="NZ_BAAAHV010000017.1"/>
</dbReference>
<dbReference type="Proteomes" id="UP001597542">
    <property type="component" value="Unassembled WGS sequence"/>
</dbReference>
<organism evidence="2 3">
    <name type="scientific">Amycolatopsis albidoflavus</name>
    <dbReference type="NCBI Taxonomy" id="102226"/>
    <lineage>
        <taxon>Bacteria</taxon>
        <taxon>Bacillati</taxon>
        <taxon>Actinomycetota</taxon>
        <taxon>Actinomycetes</taxon>
        <taxon>Pseudonocardiales</taxon>
        <taxon>Pseudonocardiaceae</taxon>
        <taxon>Amycolatopsis</taxon>
    </lineage>
</organism>
<evidence type="ECO:0008006" key="4">
    <source>
        <dbReference type="Google" id="ProtNLM"/>
    </source>
</evidence>
<accession>A0ABW5IF25</accession>
<keyword evidence="3" id="KW-1185">Reference proteome</keyword>
<dbReference type="InterPro" id="IPR036162">
    <property type="entry name" value="Resolvase-like_N_sf"/>
</dbReference>
<evidence type="ECO:0000313" key="2">
    <source>
        <dbReference type="EMBL" id="MFD2486565.1"/>
    </source>
</evidence>
<dbReference type="EMBL" id="JBHUKQ010000023">
    <property type="protein sequence ID" value="MFD2486565.1"/>
    <property type="molecule type" value="Genomic_DNA"/>
</dbReference>
<reference evidence="3" key="1">
    <citation type="journal article" date="2019" name="Int. J. Syst. Evol. Microbiol.">
        <title>The Global Catalogue of Microorganisms (GCM) 10K type strain sequencing project: providing services to taxonomists for standard genome sequencing and annotation.</title>
        <authorList>
            <consortium name="The Broad Institute Genomics Platform"/>
            <consortium name="The Broad Institute Genome Sequencing Center for Infectious Disease"/>
            <person name="Wu L."/>
            <person name="Ma J."/>
        </authorList>
    </citation>
    <scope>NUCLEOTIDE SEQUENCE [LARGE SCALE GENOMIC DNA]</scope>
    <source>
        <strain evidence="3">CGMCC 4.7638</strain>
    </source>
</reference>
<dbReference type="Gene3D" id="3.40.50.1390">
    <property type="entry name" value="Resolvase, N-terminal catalytic domain"/>
    <property type="match status" value="1"/>
</dbReference>
<proteinExistence type="predicted"/>
<name>A0ABW5IF25_9PSEU</name>